<proteinExistence type="predicted"/>
<keyword evidence="2" id="KW-1185">Reference proteome</keyword>
<dbReference type="Proteomes" id="UP000094527">
    <property type="component" value="Unassembled WGS sequence"/>
</dbReference>
<protein>
    <submittedName>
        <fullName evidence="1">Uncharacterized protein</fullName>
    </submittedName>
</protein>
<evidence type="ECO:0000313" key="2">
    <source>
        <dbReference type="Proteomes" id="UP000094527"/>
    </source>
</evidence>
<organism evidence="1 2">
    <name type="scientific">Orchesella cincta</name>
    <name type="common">Springtail</name>
    <name type="synonym">Podura cincta</name>
    <dbReference type="NCBI Taxonomy" id="48709"/>
    <lineage>
        <taxon>Eukaryota</taxon>
        <taxon>Metazoa</taxon>
        <taxon>Ecdysozoa</taxon>
        <taxon>Arthropoda</taxon>
        <taxon>Hexapoda</taxon>
        <taxon>Collembola</taxon>
        <taxon>Entomobryomorpha</taxon>
        <taxon>Entomobryoidea</taxon>
        <taxon>Orchesellidae</taxon>
        <taxon>Orchesellinae</taxon>
        <taxon>Orchesella</taxon>
    </lineage>
</organism>
<dbReference type="EMBL" id="LJIJ01000053">
    <property type="protein sequence ID" value="ODN04158.1"/>
    <property type="molecule type" value="Genomic_DNA"/>
</dbReference>
<reference evidence="1 2" key="1">
    <citation type="journal article" date="2016" name="Genome Biol. Evol.">
        <title>Gene Family Evolution Reflects Adaptation to Soil Environmental Stressors in the Genome of the Collembolan Orchesella cincta.</title>
        <authorList>
            <person name="Faddeeva-Vakhrusheva A."/>
            <person name="Derks M.F."/>
            <person name="Anvar S.Y."/>
            <person name="Agamennone V."/>
            <person name="Suring W."/>
            <person name="Smit S."/>
            <person name="van Straalen N.M."/>
            <person name="Roelofs D."/>
        </authorList>
    </citation>
    <scope>NUCLEOTIDE SEQUENCE [LARGE SCALE GENOMIC DNA]</scope>
    <source>
        <tissue evidence="1">Mixed pool</tissue>
    </source>
</reference>
<sequence>MSGQQKNTEVAMLKFKVFGQDYIQFYFRVRVNVPMMIVKKSIAAIWEFRLDQSH</sequence>
<comment type="caution">
    <text evidence="1">The sequence shown here is derived from an EMBL/GenBank/DDBJ whole genome shotgun (WGS) entry which is preliminary data.</text>
</comment>
<gene>
    <name evidence="1" type="ORF">Ocin01_02489</name>
</gene>
<accession>A0A1D2NFU6</accession>
<name>A0A1D2NFU6_ORCCI</name>
<evidence type="ECO:0000313" key="1">
    <source>
        <dbReference type="EMBL" id="ODN04158.1"/>
    </source>
</evidence>
<dbReference type="AlphaFoldDB" id="A0A1D2NFU6"/>